<dbReference type="PRINTS" id="PR00364">
    <property type="entry name" value="DISEASERSIST"/>
</dbReference>
<evidence type="ECO:0000259" key="2">
    <source>
        <dbReference type="Pfam" id="PF00931"/>
    </source>
</evidence>
<sequence length="743" mass="83505">MRRNGIMASYCCFRKPRQPSNMPVLQINHGELISFQGMLGLLGRPGVGVVVIQGIGGSGKTWAAKALYRAAKTSNLFDEYIWVSLSINCSMRKCFNKIAASLSCKTRDGLSVESTRAIIKEYLTPRKFLLVLDNAHFTEESILEYLGVPDPRQQRLGSKIFVTTRTGRARSVMLPNIEIMPQPLTYEESYDLLREKIGKDISFAHDLISYCYGIPLIIILLAGALYDAPTEETFSELVANAHAALSTKTSFFNTMQCMVKFGYHQLPSDNVRHCLLYCLIFPDDQGISVKELIWYWIMDGLLQEAVGFDEANHIEIRYIAPLERLEVLDASGCSSLKSVESGSFDRMVFLKVLDLSATSITSLTSIPVSMELRHINLQGCPFLGSEAPYGVSKDGGIRNLQLGSIEDLAAWMGMLWLPCGLTFQLSDRFGMKVSLDANRDSNSYVYASDTYFLKCLGEDSPLWYNCFQKFQIVISPSMDSETMDTDGQVRNTDSIFENSYFRAKHFTYSTDPTRYLEINGTVGVPSDLDGILCHAELILLKRLVMTTRFSDLIVRSMAAVRELWLENCDHLESLLSADEVQALSTVGNLSSLCKGVEDVTSFSCLKHLLLYCCPKLLYLFPSALHFPNLKTLHIRFCDVLKRVFDSSVLGEDTLPRLQSLQLWELPELTCVCGGVLPSLKNLKVRGCAKLRKIPVSVNENSPFVTTTGEQLWWDSLLWDDETIKRWLLFRNWGPLLPHLATEG</sequence>
<name>A0A2S3HQW4_9POAL</name>
<evidence type="ECO:0000256" key="1">
    <source>
        <dbReference type="ARBA" id="ARBA00008894"/>
    </source>
</evidence>
<dbReference type="PANTHER" id="PTHR33463:SF204">
    <property type="entry name" value="NB-ARC DOMAIN-CONTAINING PROTEIN"/>
    <property type="match status" value="1"/>
</dbReference>
<evidence type="ECO:0000259" key="3">
    <source>
        <dbReference type="Pfam" id="PF23247"/>
    </source>
</evidence>
<feature type="domain" description="Disease resistance protein At4g27190-like leucine-rich repeats" evidence="3">
    <location>
        <begin position="588"/>
        <end position="699"/>
    </location>
</feature>
<dbReference type="AlphaFoldDB" id="A0A2S3HQW4"/>
<dbReference type="SUPFAM" id="SSF52540">
    <property type="entry name" value="P-loop containing nucleoside triphosphate hydrolases"/>
    <property type="match status" value="1"/>
</dbReference>
<dbReference type="EMBL" id="CM008050">
    <property type="protein sequence ID" value="PAN28030.2"/>
    <property type="molecule type" value="Genomic_DNA"/>
</dbReference>
<dbReference type="Gene3D" id="3.40.50.300">
    <property type="entry name" value="P-loop containing nucleotide triphosphate hydrolases"/>
    <property type="match status" value="1"/>
</dbReference>
<proteinExistence type="inferred from homology"/>
<comment type="similarity">
    <text evidence="1">Belongs to the disease resistance NB-LRR family.</text>
</comment>
<dbReference type="InterPro" id="IPR002182">
    <property type="entry name" value="NB-ARC"/>
</dbReference>
<dbReference type="Proteomes" id="UP000243499">
    <property type="component" value="Chromosome 5"/>
</dbReference>
<dbReference type="Pfam" id="PF00931">
    <property type="entry name" value="NB-ARC"/>
    <property type="match status" value="1"/>
</dbReference>
<dbReference type="PANTHER" id="PTHR33463">
    <property type="entry name" value="NB-ARC DOMAIN-CONTAINING PROTEIN-RELATED"/>
    <property type="match status" value="1"/>
</dbReference>
<dbReference type="InterPro" id="IPR027417">
    <property type="entry name" value="P-loop_NTPase"/>
</dbReference>
<accession>A0A2S3HQW4</accession>
<dbReference type="InterPro" id="IPR050905">
    <property type="entry name" value="Plant_NBS-LRR"/>
</dbReference>
<dbReference type="SUPFAM" id="SSF52058">
    <property type="entry name" value="L domain-like"/>
    <property type="match status" value="1"/>
</dbReference>
<dbReference type="Gramene" id="PAN28030">
    <property type="protein sequence ID" value="PAN28030"/>
    <property type="gene ID" value="PAHAL_5G124700"/>
</dbReference>
<reference evidence="4" key="1">
    <citation type="submission" date="2018-04" db="EMBL/GenBank/DDBJ databases">
        <title>WGS assembly of Panicum hallii.</title>
        <authorList>
            <person name="Lovell J."/>
            <person name="Jenkins J."/>
            <person name="Lowry D."/>
            <person name="Mamidi S."/>
            <person name="Sreedasyam A."/>
            <person name="Weng X."/>
            <person name="Barry K."/>
            <person name="Bonette J."/>
            <person name="Campitelli B."/>
            <person name="Daum C."/>
            <person name="Gordon S."/>
            <person name="Gould B."/>
            <person name="Lipzen A."/>
            <person name="Macqueen A."/>
            <person name="Palacio-Mejia J."/>
            <person name="Plott C."/>
            <person name="Shakirov E."/>
            <person name="Shu S."/>
            <person name="Yoshinaga Y."/>
            <person name="Zane M."/>
            <person name="Rokhsar D."/>
            <person name="Grimwood J."/>
            <person name="Schmutz J."/>
            <person name="Juenger T."/>
        </authorList>
    </citation>
    <scope>NUCLEOTIDE SEQUENCE [LARGE SCALE GENOMIC DNA]</scope>
    <source>
        <strain evidence="4">FIL2</strain>
    </source>
</reference>
<dbReference type="GO" id="GO:0043531">
    <property type="term" value="F:ADP binding"/>
    <property type="evidence" value="ECO:0007669"/>
    <property type="project" value="InterPro"/>
</dbReference>
<feature type="domain" description="NB-ARC" evidence="2">
    <location>
        <begin position="44"/>
        <end position="198"/>
    </location>
</feature>
<dbReference type="InterPro" id="IPR032675">
    <property type="entry name" value="LRR_dom_sf"/>
</dbReference>
<dbReference type="Gene3D" id="3.80.10.10">
    <property type="entry name" value="Ribonuclease Inhibitor"/>
    <property type="match status" value="2"/>
</dbReference>
<gene>
    <name evidence="4" type="ORF">PAHAL_5G124700</name>
</gene>
<dbReference type="InterPro" id="IPR057135">
    <property type="entry name" value="At4g27190-like_LRR"/>
</dbReference>
<protein>
    <submittedName>
        <fullName evidence="4">Uncharacterized protein</fullName>
    </submittedName>
</protein>
<evidence type="ECO:0000313" key="4">
    <source>
        <dbReference type="EMBL" id="PAN28030.2"/>
    </source>
</evidence>
<dbReference type="Pfam" id="PF23247">
    <property type="entry name" value="LRR_RPS2"/>
    <property type="match status" value="1"/>
</dbReference>
<organism evidence="4">
    <name type="scientific">Panicum hallii</name>
    <dbReference type="NCBI Taxonomy" id="206008"/>
    <lineage>
        <taxon>Eukaryota</taxon>
        <taxon>Viridiplantae</taxon>
        <taxon>Streptophyta</taxon>
        <taxon>Embryophyta</taxon>
        <taxon>Tracheophyta</taxon>
        <taxon>Spermatophyta</taxon>
        <taxon>Magnoliopsida</taxon>
        <taxon>Liliopsida</taxon>
        <taxon>Poales</taxon>
        <taxon>Poaceae</taxon>
        <taxon>PACMAD clade</taxon>
        <taxon>Panicoideae</taxon>
        <taxon>Panicodae</taxon>
        <taxon>Paniceae</taxon>
        <taxon>Panicinae</taxon>
        <taxon>Panicum</taxon>
        <taxon>Panicum sect. Panicum</taxon>
    </lineage>
</organism>